<comment type="catalytic activity">
    <reaction evidence="1 13">
        <text>ATP + protein L-histidine = ADP + protein N-phospho-L-histidine.</text>
        <dbReference type="EC" id="2.7.13.3"/>
    </reaction>
</comment>
<evidence type="ECO:0000256" key="7">
    <source>
        <dbReference type="ARBA" id="ARBA00022741"/>
    </source>
</evidence>
<evidence type="ECO:0000256" key="5">
    <source>
        <dbReference type="ARBA" id="ARBA00022679"/>
    </source>
</evidence>
<evidence type="ECO:0000256" key="1">
    <source>
        <dbReference type="ARBA" id="ARBA00000085"/>
    </source>
</evidence>
<dbReference type="Gene3D" id="1.20.5.1930">
    <property type="match status" value="1"/>
</dbReference>
<keyword evidence="9 13" id="KW-0067">ATP-binding</keyword>
<comment type="caution">
    <text evidence="16">The sequence shown here is derived from an EMBL/GenBank/DDBJ whole genome shotgun (WGS) entry which is preliminary data.</text>
</comment>
<keyword evidence="8 13" id="KW-0418">Kinase</keyword>
<dbReference type="Pfam" id="PF02518">
    <property type="entry name" value="HATPase_c"/>
    <property type="match status" value="1"/>
</dbReference>
<comment type="subcellular location">
    <subcellularLocation>
        <location evidence="2 13">Cell membrane</location>
        <topology evidence="2 13">Multi-pass membrane protein</topology>
    </subcellularLocation>
</comment>
<dbReference type="Gene3D" id="3.30.565.10">
    <property type="entry name" value="Histidine kinase-like ATPase, C-terminal domain"/>
    <property type="match status" value="1"/>
</dbReference>
<dbReference type="InterPro" id="IPR036890">
    <property type="entry name" value="HATPase_C_sf"/>
</dbReference>
<evidence type="ECO:0000256" key="12">
    <source>
        <dbReference type="ARBA" id="ARBA00023136"/>
    </source>
</evidence>
<evidence type="ECO:0000256" key="13">
    <source>
        <dbReference type="PIRNR" id="PIRNR037431"/>
    </source>
</evidence>
<keyword evidence="10 14" id="KW-1133">Transmembrane helix</keyword>
<feature type="transmembrane region" description="Helical" evidence="14">
    <location>
        <begin position="52"/>
        <end position="74"/>
    </location>
</feature>
<feature type="transmembrane region" description="Helical" evidence="14">
    <location>
        <begin position="9"/>
        <end position="32"/>
    </location>
</feature>
<dbReference type="RefSeq" id="WP_038026230.1">
    <property type="nucleotide sequence ID" value="NZ_JPVU01000167.1"/>
</dbReference>
<name>A0A091C2F6_9ENTE</name>
<sequence>MISRKSRKLLAVCSSLLTFFVMLLILFFYMLGVEQTQRGLQVFQVTVAYVPIIVYLIAIALVCGLITFVVLTYYQKKEIAPIAEKMRLLASGNFENVFLNQSNFYSNDHKELASIHQDIFTTKEKMKDMSSQLQTLNTQPQYIDGQTKEEILENERHRIARELHDSVSQELFAAMMMMSAVTEQTKEADIPEAQQKQLQMISSIINTSQSEMRALLLHLRPVTLEEKSLKKGIEQLLQELQTKITLSLTWEIEDLNIPRHIEDQLFRVVQELLSNTLRHSKANELEVYLHLIDKNILLRVVDDGVGFNPEQKERTGSYGLRNVRERMAAIGGTVKVISFKGQGASIEIKIPLMKEAFDK</sequence>
<dbReference type="GO" id="GO:0005524">
    <property type="term" value="F:ATP binding"/>
    <property type="evidence" value="ECO:0007669"/>
    <property type="project" value="UniProtKB-UniRule"/>
</dbReference>
<evidence type="ECO:0000313" key="17">
    <source>
        <dbReference type="Proteomes" id="UP000029380"/>
    </source>
</evidence>
<evidence type="ECO:0000256" key="11">
    <source>
        <dbReference type="ARBA" id="ARBA00023012"/>
    </source>
</evidence>
<evidence type="ECO:0000256" key="2">
    <source>
        <dbReference type="ARBA" id="ARBA00004651"/>
    </source>
</evidence>
<dbReference type="EC" id="2.7.13.3" evidence="13"/>
<dbReference type="AlphaFoldDB" id="A0A091C2F6"/>
<evidence type="ECO:0000256" key="14">
    <source>
        <dbReference type="SAM" id="Phobius"/>
    </source>
</evidence>
<dbReference type="PANTHER" id="PTHR24421">
    <property type="entry name" value="NITRATE/NITRITE SENSOR PROTEIN NARX-RELATED"/>
    <property type="match status" value="1"/>
</dbReference>
<dbReference type="GO" id="GO:0046983">
    <property type="term" value="F:protein dimerization activity"/>
    <property type="evidence" value="ECO:0007669"/>
    <property type="project" value="InterPro"/>
</dbReference>
<evidence type="ECO:0000256" key="8">
    <source>
        <dbReference type="ARBA" id="ARBA00022777"/>
    </source>
</evidence>
<keyword evidence="3 13" id="KW-1003">Cell membrane</keyword>
<evidence type="ECO:0000256" key="10">
    <source>
        <dbReference type="ARBA" id="ARBA00022989"/>
    </source>
</evidence>
<dbReference type="InterPro" id="IPR050482">
    <property type="entry name" value="Sensor_HK_TwoCompSys"/>
</dbReference>
<keyword evidence="4" id="KW-0597">Phosphoprotein</keyword>
<dbReference type="InterPro" id="IPR005467">
    <property type="entry name" value="His_kinase_dom"/>
</dbReference>
<dbReference type="SUPFAM" id="SSF55874">
    <property type="entry name" value="ATPase domain of HSP90 chaperone/DNA topoisomerase II/histidine kinase"/>
    <property type="match status" value="1"/>
</dbReference>
<keyword evidence="6 14" id="KW-0812">Transmembrane</keyword>
<dbReference type="CDD" id="cd16917">
    <property type="entry name" value="HATPase_UhpB-NarQ-NarX-like"/>
    <property type="match status" value="1"/>
</dbReference>
<dbReference type="PANTHER" id="PTHR24421:SF37">
    <property type="entry name" value="SENSOR HISTIDINE KINASE NARS"/>
    <property type="match status" value="1"/>
</dbReference>
<organism evidence="16 17">
    <name type="scientific">Tetragenococcus muriaticus PMC-11-5</name>
    <dbReference type="NCBI Taxonomy" id="1302649"/>
    <lineage>
        <taxon>Bacteria</taxon>
        <taxon>Bacillati</taxon>
        <taxon>Bacillota</taxon>
        <taxon>Bacilli</taxon>
        <taxon>Lactobacillales</taxon>
        <taxon>Enterococcaceae</taxon>
        <taxon>Tetragenococcus</taxon>
    </lineage>
</organism>
<dbReference type="Proteomes" id="UP000029380">
    <property type="component" value="Unassembled WGS sequence"/>
</dbReference>
<dbReference type="GO" id="GO:0000155">
    <property type="term" value="F:phosphorelay sensor kinase activity"/>
    <property type="evidence" value="ECO:0007669"/>
    <property type="project" value="UniProtKB-UniRule"/>
</dbReference>
<keyword evidence="11 13" id="KW-0902">Two-component regulatory system</keyword>
<proteinExistence type="predicted"/>
<dbReference type="InterPro" id="IPR011712">
    <property type="entry name" value="Sig_transdc_His_kin_sub3_dim/P"/>
</dbReference>
<protein>
    <recommendedName>
        <fullName evidence="13">Sensor histidine kinase</fullName>
        <ecNumber evidence="13">2.7.13.3</ecNumber>
    </recommendedName>
</protein>
<dbReference type="OrthoDB" id="9795828at2"/>
<dbReference type="EMBL" id="JPVU01000167">
    <property type="protein sequence ID" value="KFN91139.1"/>
    <property type="molecule type" value="Genomic_DNA"/>
</dbReference>
<dbReference type="SMART" id="SM00387">
    <property type="entry name" value="HATPase_c"/>
    <property type="match status" value="1"/>
</dbReference>
<evidence type="ECO:0000256" key="3">
    <source>
        <dbReference type="ARBA" id="ARBA00022475"/>
    </source>
</evidence>
<dbReference type="PIRSF" id="PIRSF037431">
    <property type="entry name" value="STHK_LiaS"/>
    <property type="match status" value="1"/>
</dbReference>
<dbReference type="PATRIC" id="fig|1302649.3.peg.1608"/>
<keyword evidence="7 13" id="KW-0547">Nucleotide-binding</keyword>
<dbReference type="InterPro" id="IPR003594">
    <property type="entry name" value="HATPase_dom"/>
</dbReference>
<feature type="domain" description="Histidine kinase" evidence="15">
    <location>
        <begin position="158"/>
        <end position="354"/>
    </location>
</feature>
<evidence type="ECO:0000256" key="9">
    <source>
        <dbReference type="ARBA" id="ARBA00022840"/>
    </source>
</evidence>
<dbReference type="Pfam" id="PF07730">
    <property type="entry name" value="HisKA_3"/>
    <property type="match status" value="1"/>
</dbReference>
<evidence type="ECO:0000259" key="15">
    <source>
        <dbReference type="PROSITE" id="PS50109"/>
    </source>
</evidence>
<gene>
    <name evidence="16" type="ORF">TMUPMC115_1605</name>
</gene>
<keyword evidence="12 13" id="KW-0472">Membrane</keyword>
<evidence type="ECO:0000313" key="16">
    <source>
        <dbReference type="EMBL" id="KFN91139.1"/>
    </source>
</evidence>
<dbReference type="PROSITE" id="PS50109">
    <property type="entry name" value="HIS_KIN"/>
    <property type="match status" value="1"/>
</dbReference>
<keyword evidence="5 13" id="KW-0808">Transferase</keyword>
<evidence type="ECO:0000256" key="6">
    <source>
        <dbReference type="ARBA" id="ARBA00022692"/>
    </source>
</evidence>
<evidence type="ECO:0000256" key="4">
    <source>
        <dbReference type="ARBA" id="ARBA00022553"/>
    </source>
</evidence>
<reference evidence="16 17" key="1">
    <citation type="submission" date="2014-08" db="EMBL/GenBank/DDBJ databases">
        <title>Genome sequence of Tetragenococcus muriaticus.</title>
        <authorList>
            <person name="Chuea-nongthon C."/>
            <person name="Rodtong S."/>
            <person name="Yongsawatdigul J."/>
            <person name="Steele J.L."/>
            <person name="Liu X.-y."/>
            <person name="Speers J."/>
            <person name="Glasner J.D."/>
            <person name="Neeno-Eckwall E.C."/>
        </authorList>
    </citation>
    <scope>NUCLEOTIDE SEQUENCE [LARGE SCALE GENOMIC DNA]</scope>
    <source>
        <strain evidence="16 17">PMC-11-5</strain>
    </source>
</reference>
<dbReference type="InterPro" id="IPR017202">
    <property type="entry name" value="LiaS/VraS"/>
</dbReference>
<dbReference type="GO" id="GO:0005886">
    <property type="term" value="C:plasma membrane"/>
    <property type="evidence" value="ECO:0007669"/>
    <property type="project" value="UniProtKB-SubCell"/>
</dbReference>
<accession>A0A091C2F6</accession>